<dbReference type="InParanoid" id="A0A200R806"/>
<protein>
    <submittedName>
        <fullName evidence="12">Disease resistance protein</fullName>
    </submittedName>
</protein>
<dbReference type="Gene3D" id="3.80.10.10">
    <property type="entry name" value="Ribonuclease Inhibitor"/>
    <property type="match status" value="1"/>
</dbReference>
<feature type="domain" description="NB-ARC" evidence="8">
    <location>
        <begin position="174"/>
        <end position="347"/>
    </location>
</feature>
<dbReference type="AlphaFoldDB" id="A0A200R806"/>
<dbReference type="Gene3D" id="1.20.5.4130">
    <property type="match status" value="1"/>
</dbReference>
<keyword evidence="5" id="KW-0677">Repeat</keyword>
<dbReference type="PRINTS" id="PR00364">
    <property type="entry name" value="DISEASERSIST"/>
</dbReference>
<dbReference type="Pfam" id="PF23559">
    <property type="entry name" value="WHD_DRP"/>
    <property type="match status" value="1"/>
</dbReference>
<dbReference type="OrthoDB" id="3027644at2759"/>
<dbReference type="Gene3D" id="1.10.10.10">
    <property type="entry name" value="Winged helix-like DNA-binding domain superfamily/Winged helix DNA-binding domain"/>
    <property type="match status" value="1"/>
</dbReference>
<dbReference type="FunFam" id="3.40.50.300:FF:001091">
    <property type="entry name" value="Probable disease resistance protein At1g61300"/>
    <property type="match status" value="1"/>
</dbReference>
<keyword evidence="7" id="KW-0611">Plant defense</keyword>
<feature type="domain" description="Disease resistance N-terminal" evidence="9">
    <location>
        <begin position="5"/>
        <end position="92"/>
    </location>
</feature>
<dbReference type="Gene3D" id="3.40.50.300">
    <property type="entry name" value="P-loop containing nucleotide triphosphate hydrolases"/>
    <property type="match status" value="1"/>
</dbReference>
<dbReference type="PANTHER" id="PTHR23155:SF1152">
    <property type="entry name" value="AAA+ ATPASE DOMAIN-CONTAINING PROTEIN"/>
    <property type="match status" value="1"/>
</dbReference>
<dbReference type="InterPro" id="IPR042197">
    <property type="entry name" value="Apaf_helical"/>
</dbReference>
<organism evidence="12 13">
    <name type="scientific">Macleaya cordata</name>
    <name type="common">Five-seeded plume-poppy</name>
    <name type="synonym">Bocconia cordata</name>
    <dbReference type="NCBI Taxonomy" id="56857"/>
    <lineage>
        <taxon>Eukaryota</taxon>
        <taxon>Viridiplantae</taxon>
        <taxon>Streptophyta</taxon>
        <taxon>Embryophyta</taxon>
        <taxon>Tracheophyta</taxon>
        <taxon>Spermatophyta</taxon>
        <taxon>Magnoliopsida</taxon>
        <taxon>Ranunculales</taxon>
        <taxon>Papaveraceae</taxon>
        <taxon>Papaveroideae</taxon>
        <taxon>Macleaya</taxon>
    </lineage>
</organism>
<evidence type="ECO:0000256" key="2">
    <source>
        <dbReference type="ARBA" id="ARBA00004496"/>
    </source>
</evidence>
<dbReference type="EMBL" id="MVGT01000424">
    <property type="protein sequence ID" value="OVA18803.1"/>
    <property type="molecule type" value="Genomic_DNA"/>
</dbReference>
<evidence type="ECO:0000256" key="6">
    <source>
        <dbReference type="ARBA" id="ARBA00022741"/>
    </source>
</evidence>
<dbReference type="InterPro" id="IPR002182">
    <property type="entry name" value="NB-ARC"/>
</dbReference>
<accession>A0A200R806</accession>
<dbReference type="GO" id="GO:0009626">
    <property type="term" value="P:plant-type hypersensitive response"/>
    <property type="evidence" value="ECO:0007669"/>
    <property type="project" value="UniProtKB-KW"/>
</dbReference>
<dbReference type="SUPFAM" id="SSF52058">
    <property type="entry name" value="L domain-like"/>
    <property type="match status" value="1"/>
</dbReference>
<dbReference type="Pfam" id="PF18052">
    <property type="entry name" value="Rx_N"/>
    <property type="match status" value="1"/>
</dbReference>
<evidence type="ECO:0000313" key="12">
    <source>
        <dbReference type="EMBL" id="OVA18803.1"/>
    </source>
</evidence>
<dbReference type="InterPro" id="IPR027417">
    <property type="entry name" value="P-loop_NTPase"/>
</dbReference>
<evidence type="ECO:0000256" key="4">
    <source>
        <dbReference type="ARBA" id="ARBA00022667"/>
    </source>
</evidence>
<keyword evidence="3" id="KW-0963">Cytoplasm</keyword>
<dbReference type="Gene3D" id="1.10.8.430">
    <property type="entry name" value="Helical domain of apoptotic protease-activating factors"/>
    <property type="match status" value="1"/>
</dbReference>
<evidence type="ECO:0000259" key="9">
    <source>
        <dbReference type="Pfam" id="PF18052"/>
    </source>
</evidence>
<dbReference type="InterPro" id="IPR032675">
    <property type="entry name" value="LRR_dom_sf"/>
</dbReference>
<evidence type="ECO:0000256" key="7">
    <source>
        <dbReference type="ARBA" id="ARBA00022821"/>
    </source>
</evidence>
<sequence length="932" mass="107934">MAEAAVTFFLERLTNLITEEANLLLGVDEQVRLLRSELKWMSLFIRDADVKRRSDPRVQLWVSELREITFHAEDVIDEFILKIDQHRPQTRNLGGFLRFLKNCMGFTRQSSLLHELGNQIKVINTVTEKISANQSRYCLDSIQASADGSESSYSSNQVKRVPIAEESDMVGIEDGTEQVKLLLMEGGADKQRRIVVSIVGMGGLGKTTLAKKVYNSLDVKKHFDCFAWVYVSQEYRRKELLKGIFKCLIEISKKKLEKMDEEELSKLLHEFLKSNKMKYLIVLDDVWNVRALEDLQSVLPDETNGSRILLTTRNKEVALHLDNFYIHELRFLNEEESRRLFLKKIFPLEGGENSSTQDLKCPPDLEDLIKEMVEKCHGLPLAIVVLGGLLSSKAKTKIAWSKVNASVSWQLTHGAGSNSCLGILALSYYDLPYYLKPCFLYMGLFPEDYEISASKLYQYWIAEGLVQRRGKETMEEVAEDYLEELIHRSMVQVRRWRYDGRVRTCLIHDLLRDLSIAESKNDQFFQVYGSIDDYSEPNNVRRLTIHGGEDDQYNEEEFLAQIRYTRRVRSLLCFSIEVKDKQFWKSLCGGFKLLRVLDLVQVEDIHTLPNEIGELIHLKYLCLQVNGRNQKLPISFSKLVKLQTLNLKWCSFKYMPSQIWNLHQLRYLHLFNLEPLPMNNGCWNVRSTSHFRIDNLTNLHTLHIRLGDWINGFGLGKLRMLKKLVLRGSLEFYMEAISDSIAKLNAIRSLELYECEVVPPLSQFSHHTFLNKLYLDGRLSLKKSPNTTEFVFPPNLHKLSLGNSHIEEDPMEILAKLQNLRILILWSDSYLGKKMVCSNGGFPRLEVLEFSCLENLEEWKLEEGAMTSLTHLKIYKCESMAMLPSEMQQLTALQELNVSKMPEKFMERLTENVGEDWDKIKHIPSVKLKHES</sequence>
<dbReference type="STRING" id="56857.A0A200R806"/>
<dbReference type="Pfam" id="PF23598">
    <property type="entry name" value="LRR_14"/>
    <property type="match status" value="1"/>
</dbReference>
<gene>
    <name evidence="12" type="ORF">BVC80_8719g2</name>
</gene>
<comment type="function">
    <text evidence="1">Confers resistance to late blight (Phytophthora infestans) races carrying the avirulence gene Avr1. Resistance proteins guard the plant against pathogens that contain an appropriate avirulence protein via an indirect interaction with this avirulence protein. That triggers a defense system including the hypersensitive response, which restricts the pathogen growth.</text>
</comment>
<dbReference type="InterPro" id="IPR036388">
    <property type="entry name" value="WH-like_DNA-bd_sf"/>
</dbReference>
<dbReference type="GO" id="GO:0043531">
    <property type="term" value="F:ADP binding"/>
    <property type="evidence" value="ECO:0007669"/>
    <property type="project" value="InterPro"/>
</dbReference>
<feature type="domain" description="Disease resistance R13L4/SHOC-2-like LRR" evidence="11">
    <location>
        <begin position="568"/>
        <end position="905"/>
    </location>
</feature>
<evidence type="ECO:0000259" key="11">
    <source>
        <dbReference type="Pfam" id="PF23598"/>
    </source>
</evidence>
<proteinExistence type="predicted"/>
<dbReference type="Pfam" id="PF00931">
    <property type="entry name" value="NB-ARC"/>
    <property type="match status" value="1"/>
</dbReference>
<evidence type="ECO:0000256" key="1">
    <source>
        <dbReference type="ARBA" id="ARBA00002074"/>
    </source>
</evidence>
<evidence type="ECO:0000313" key="13">
    <source>
        <dbReference type="Proteomes" id="UP000195402"/>
    </source>
</evidence>
<dbReference type="InterPro" id="IPR044974">
    <property type="entry name" value="Disease_R_plants"/>
</dbReference>
<evidence type="ECO:0000256" key="5">
    <source>
        <dbReference type="ARBA" id="ARBA00022737"/>
    </source>
</evidence>
<keyword evidence="13" id="KW-1185">Reference proteome</keyword>
<evidence type="ECO:0000259" key="10">
    <source>
        <dbReference type="Pfam" id="PF23559"/>
    </source>
</evidence>
<dbReference type="InterPro" id="IPR041118">
    <property type="entry name" value="Rx_N"/>
</dbReference>
<dbReference type="OMA" id="RELTIVW"/>
<reference evidence="12 13" key="1">
    <citation type="journal article" date="2017" name="Mol. Plant">
        <title>The Genome of Medicinal Plant Macleaya cordata Provides New Insights into Benzylisoquinoline Alkaloids Metabolism.</title>
        <authorList>
            <person name="Liu X."/>
            <person name="Liu Y."/>
            <person name="Huang P."/>
            <person name="Ma Y."/>
            <person name="Qing Z."/>
            <person name="Tang Q."/>
            <person name="Cao H."/>
            <person name="Cheng P."/>
            <person name="Zheng Y."/>
            <person name="Yuan Z."/>
            <person name="Zhou Y."/>
            <person name="Liu J."/>
            <person name="Tang Z."/>
            <person name="Zhuo Y."/>
            <person name="Zhang Y."/>
            <person name="Yu L."/>
            <person name="Huang J."/>
            <person name="Yang P."/>
            <person name="Peng Q."/>
            <person name="Zhang J."/>
            <person name="Jiang W."/>
            <person name="Zhang Z."/>
            <person name="Lin K."/>
            <person name="Ro D.K."/>
            <person name="Chen X."/>
            <person name="Xiong X."/>
            <person name="Shang Y."/>
            <person name="Huang S."/>
            <person name="Zeng J."/>
        </authorList>
    </citation>
    <scope>NUCLEOTIDE SEQUENCE [LARGE SCALE GENOMIC DNA]</scope>
    <source>
        <strain evidence="13">cv. BLH2017</strain>
        <tissue evidence="12">Root</tissue>
    </source>
</reference>
<comment type="subcellular location">
    <subcellularLocation>
        <location evidence="2">Cytoplasm</location>
    </subcellularLocation>
</comment>
<dbReference type="InterPro" id="IPR055414">
    <property type="entry name" value="LRR_R13L4/SHOC2-like"/>
</dbReference>
<comment type="caution">
    <text evidence="12">The sequence shown here is derived from an EMBL/GenBank/DDBJ whole genome shotgun (WGS) entry which is preliminary data.</text>
</comment>
<dbReference type="Proteomes" id="UP000195402">
    <property type="component" value="Unassembled WGS sequence"/>
</dbReference>
<feature type="domain" description="Disease resistance protein winged helix" evidence="10">
    <location>
        <begin position="444"/>
        <end position="514"/>
    </location>
</feature>
<dbReference type="FunFam" id="1.10.10.10:FF:000322">
    <property type="entry name" value="Probable disease resistance protein At1g63360"/>
    <property type="match status" value="1"/>
</dbReference>
<dbReference type="InterPro" id="IPR058922">
    <property type="entry name" value="WHD_DRP"/>
</dbReference>
<evidence type="ECO:0000256" key="3">
    <source>
        <dbReference type="ARBA" id="ARBA00022490"/>
    </source>
</evidence>
<keyword evidence="6" id="KW-0547">Nucleotide-binding</keyword>
<dbReference type="PANTHER" id="PTHR23155">
    <property type="entry name" value="DISEASE RESISTANCE PROTEIN RP"/>
    <property type="match status" value="1"/>
</dbReference>
<name>A0A200R806_MACCD</name>
<evidence type="ECO:0000259" key="8">
    <source>
        <dbReference type="Pfam" id="PF00931"/>
    </source>
</evidence>
<dbReference type="SUPFAM" id="SSF52540">
    <property type="entry name" value="P-loop containing nucleoside triphosphate hydrolases"/>
    <property type="match status" value="1"/>
</dbReference>
<keyword evidence="4" id="KW-0381">Hypersensitive response</keyword>
<dbReference type="InterPro" id="IPR038005">
    <property type="entry name" value="RX-like_CC"/>
</dbReference>
<dbReference type="CDD" id="cd14798">
    <property type="entry name" value="RX-CC_like"/>
    <property type="match status" value="1"/>
</dbReference>